<evidence type="ECO:0000313" key="3">
    <source>
        <dbReference type="EMBL" id="MBA9060632.1"/>
    </source>
</evidence>
<accession>A0ABR6D3K3</accession>
<dbReference type="PANTHER" id="PTHR46696:SF1">
    <property type="entry name" value="CYTOCHROME P450 YJIB-RELATED"/>
    <property type="match status" value="1"/>
</dbReference>
<proteinExistence type="inferred from homology"/>
<comment type="similarity">
    <text evidence="1">Belongs to the cytochrome P450 family.</text>
</comment>
<protein>
    <submittedName>
        <fullName evidence="3">Cytochrome P450</fullName>
    </submittedName>
</protein>
<dbReference type="SUPFAM" id="SSF48264">
    <property type="entry name" value="Cytochrome P450"/>
    <property type="match status" value="1"/>
</dbReference>
<dbReference type="GeneID" id="93364714"/>
<evidence type="ECO:0000256" key="2">
    <source>
        <dbReference type="SAM" id="MobiDB-lite"/>
    </source>
</evidence>
<dbReference type="Pfam" id="PF00067">
    <property type="entry name" value="p450"/>
    <property type="match status" value="1"/>
</dbReference>
<dbReference type="InterPro" id="IPR036396">
    <property type="entry name" value="Cyt_P450_sf"/>
</dbReference>
<dbReference type="RefSeq" id="WP_166795220.1">
    <property type="nucleotide sequence ID" value="NZ_JACJIK010000002.1"/>
</dbReference>
<dbReference type="InterPro" id="IPR001128">
    <property type="entry name" value="Cyt_P450"/>
</dbReference>
<dbReference type="InterPro" id="IPR002397">
    <property type="entry name" value="Cyt_P450_B"/>
</dbReference>
<feature type="region of interest" description="Disordered" evidence="2">
    <location>
        <begin position="19"/>
        <end position="39"/>
    </location>
</feature>
<dbReference type="Proteomes" id="UP000572670">
    <property type="component" value="Unassembled WGS sequence"/>
</dbReference>
<comment type="caution">
    <text evidence="3">The sequence shown here is derived from an EMBL/GenBank/DDBJ whole genome shotgun (WGS) entry which is preliminary data.</text>
</comment>
<evidence type="ECO:0000256" key="1">
    <source>
        <dbReference type="ARBA" id="ARBA00010617"/>
    </source>
</evidence>
<dbReference type="PRINTS" id="PR00359">
    <property type="entry name" value="BP450"/>
</dbReference>
<keyword evidence="4" id="KW-1185">Reference proteome</keyword>
<gene>
    <name evidence="3" type="ORF">HDA34_002396</name>
</gene>
<evidence type="ECO:0000313" key="4">
    <source>
        <dbReference type="Proteomes" id="UP000572670"/>
    </source>
</evidence>
<organism evidence="3 4">
    <name type="scientific">Micrococcus yunnanensis</name>
    <dbReference type="NCBI Taxonomy" id="566027"/>
    <lineage>
        <taxon>Bacteria</taxon>
        <taxon>Bacillati</taxon>
        <taxon>Actinomycetota</taxon>
        <taxon>Actinomycetes</taxon>
        <taxon>Micrococcales</taxon>
        <taxon>Micrococcaceae</taxon>
        <taxon>Micrococcus</taxon>
    </lineage>
</organism>
<dbReference type="PANTHER" id="PTHR46696">
    <property type="entry name" value="P450, PUTATIVE (EUROFUNG)-RELATED"/>
    <property type="match status" value="1"/>
</dbReference>
<dbReference type="EMBL" id="JACJIK010000002">
    <property type="protein sequence ID" value="MBA9060632.1"/>
    <property type="molecule type" value="Genomic_DNA"/>
</dbReference>
<reference evidence="3 4" key="1">
    <citation type="submission" date="2020-08" db="EMBL/GenBank/DDBJ databases">
        <title>Sequencing the genomes of 1000 actinobacteria strains.</title>
        <authorList>
            <person name="Klenk H.-P."/>
        </authorList>
    </citation>
    <scope>NUCLEOTIDE SEQUENCE [LARGE SCALE GENOMIC DNA]</scope>
    <source>
        <strain evidence="3 4">DSM 21948</strain>
    </source>
</reference>
<dbReference type="Gene3D" id="1.10.630.10">
    <property type="entry name" value="Cytochrome P450"/>
    <property type="match status" value="1"/>
</dbReference>
<name>A0ABR6D3K3_9MICC</name>
<sequence>MSRYDDCKEVLRNSDVFARDPERAGFEKPESTHSIQKEDPPVQQYLRRRMLKTLHSQDLRGIAEDGVSTLVKQVESIPIGQEIDLLSHALAPACMRMISMTLGVKPVDSREYHSISRALTRGMDSGFDPSRLPAAQSAGEKLRSIADGWFEEDLKAGFIQSLQGDPEVQNELASRGKAYLRNTVAGIFNAGYSTSFAMAASILHTLNSAPEVIDLARSADDANRAADELVRYLSPAQATSRYCVKDWYFGDQFVAAGSSVITLMGSANRDPRKFENADIYCPDRPDNQHLGFAWGPHVCLGARLASEWTQALLRRLPEWSSSYEVNRFDRADSATLRTYDSIMVRRGEVK</sequence>